<dbReference type="RefSeq" id="WP_120189102.1">
    <property type="nucleotide sequence ID" value="NZ_MCHY01000008.1"/>
</dbReference>
<accession>A0A419SIN8</accession>
<dbReference type="OrthoDB" id="2966368at2"/>
<proteinExistence type="predicted"/>
<dbReference type="EMBL" id="MCHY01000008">
    <property type="protein sequence ID" value="RKD23873.1"/>
    <property type="molecule type" value="Genomic_DNA"/>
</dbReference>
<dbReference type="InterPro" id="IPR018392">
    <property type="entry name" value="LysM"/>
</dbReference>
<evidence type="ECO:0000259" key="2">
    <source>
        <dbReference type="PROSITE" id="PS51782"/>
    </source>
</evidence>
<dbReference type="Pfam" id="PF01476">
    <property type="entry name" value="LysM"/>
    <property type="match status" value="1"/>
</dbReference>
<comment type="caution">
    <text evidence="3">The sequence shown here is derived from an EMBL/GenBank/DDBJ whole genome shotgun (WGS) entry which is preliminary data.</text>
</comment>
<dbReference type="Pfam" id="PF20918">
    <property type="entry name" value="SPOCS_spoVID-N"/>
    <property type="match status" value="1"/>
</dbReference>
<feature type="compositionally biased region" description="Basic and acidic residues" evidence="1">
    <location>
        <begin position="275"/>
        <end position="284"/>
    </location>
</feature>
<feature type="compositionally biased region" description="Basic and acidic residues" evidence="1">
    <location>
        <begin position="222"/>
        <end position="235"/>
    </location>
</feature>
<dbReference type="PROSITE" id="PS51782">
    <property type="entry name" value="LYSM"/>
    <property type="match status" value="1"/>
</dbReference>
<evidence type="ECO:0000313" key="3">
    <source>
        <dbReference type="EMBL" id="RKD23873.1"/>
    </source>
</evidence>
<protein>
    <recommendedName>
        <fullName evidence="2">LysM domain-containing protein</fullName>
    </recommendedName>
</protein>
<feature type="domain" description="LysM" evidence="2">
    <location>
        <begin position="453"/>
        <end position="496"/>
    </location>
</feature>
<dbReference type="Proteomes" id="UP000284219">
    <property type="component" value="Unassembled WGS sequence"/>
</dbReference>
<reference evidence="3 4" key="1">
    <citation type="submission" date="2016-08" db="EMBL/GenBank/DDBJ databases">
        <title>Novel Firmicute Genomes.</title>
        <authorList>
            <person name="Poppleton D.I."/>
            <person name="Gribaldo S."/>
        </authorList>
    </citation>
    <scope>NUCLEOTIDE SEQUENCE [LARGE SCALE GENOMIC DNA]</scope>
    <source>
        <strain evidence="3 4">RAOx-1</strain>
    </source>
</reference>
<dbReference type="AlphaFoldDB" id="A0A419SIN8"/>
<feature type="compositionally biased region" description="Basic and acidic residues" evidence="1">
    <location>
        <begin position="356"/>
        <end position="367"/>
    </location>
</feature>
<evidence type="ECO:0000313" key="4">
    <source>
        <dbReference type="Proteomes" id="UP000284219"/>
    </source>
</evidence>
<dbReference type="SMART" id="SM00257">
    <property type="entry name" value="LysM"/>
    <property type="match status" value="1"/>
</dbReference>
<gene>
    <name evidence="3" type="ORF">BEP19_05445</name>
</gene>
<keyword evidence="4" id="KW-1185">Reference proteome</keyword>
<dbReference type="InterPro" id="IPR036779">
    <property type="entry name" value="LysM_dom_sf"/>
</dbReference>
<evidence type="ECO:0000256" key="1">
    <source>
        <dbReference type="SAM" id="MobiDB-lite"/>
    </source>
</evidence>
<dbReference type="SUPFAM" id="SSF54106">
    <property type="entry name" value="LysM domain"/>
    <property type="match status" value="1"/>
</dbReference>
<organism evidence="3 4">
    <name type="scientific">Ammoniphilus oxalaticus</name>
    <dbReference type="NCBI Taxonomy" id="66863"/>
    <lineage>
        <taxon>Bacteria</taxon>
        <taxon>Bacillati</taxon>
        <taxon>Bacillota</taxon>
        <taxon>Bacilli</taxon>
        <taxon>Bacillales</taxon>
        <taxon>Paenibacillaceae</taxon>
        <taxon>Aneurinibacillus group</taxon>
        <taxon>Ammoniphilus</taxon>
    </lineage>
</organism>
<name>A0A419SIN8_9BACL</name>
<dbReference type="InterPro" id="IPR048862">
    <property type="entry name" value="SPOCS_spoVID_N"/>
</dbReference>
<feature type="compositionally biased region" description="Polar residues" evidence="1">
    <location>
        <begin position="263"/>
        <end position="274"/>
    </location>
</feature>
<dbReference type="Gene3D" id="3.10.350.10">
    <property type="entry name" value="LysM domain"/>
    <property type="match status" value="1"/>
</dbReference>
<feature type="compositionally biased region" description="Acidic residues" evidence="1">
    <location>
        <begin position="324"/>
        <end position="343"/>
    </location>
</feature>
<feature type="compositionally biased region" description="Basic and acidic residues" evidence="1">
    <location>
        <begin position="299"/>
        <end position="308"/>
    </location>
</feature>
<feature type="region of interest" description="Disordered" evidence="1">
    <location>
        <begin position="196"/>
        <end position="434"/>
    </location>
</feature>
<sequence>MMHKNGQGTYQIDLKEVLHLTDEQIPIEEIEDLELVQQIESKEYGDSIEITGSLIVYGNYRGNQDAGKLQPTDDLPDSFEESVLFEPLATDRGPFSPLAKNDRLNHQIPIQITLPRTKVKNVNEIYTYVSSFDYDIKTPYQIEVTASLIIGGLVDEEEPMENKPAPQEQYEFIYTAGQLTPDLKDSSLEPFQVFEEQASSKQDHQDQNRSHEQEESSGQIEVPERLKQPELKDSELPEPIAQSEFRESELESATSEPEERSQTNEPSEQVIQSIDSRESTESREPIQLNDEPEAEVEPTEQRLDREPDFEVESTQASQDSELPREEETEEVVDARDDEAEEREESTQNNVIPIPHLADHEAQERDETVQEEPAEQDVRIAITNKRQTEQQEEPISSISSFFANRAPVATEEAAPDVNESREKDEAAELDEKDRDATYLGNFMEDDAEQFTRVKICIIQKDETIDEIAERYELTVDAILRSNGTARNQVTAGQLLYIPVKG</sequence>
<feature type="compositionally biased region" description="Basic and acidic residues" evidence="1">
    <location>
        <begin position="201"/>
        <end position="214"/>
    </location>
</feature>
<feature type="compositionally biased region" description="Basic and acidic residues" evidence="1">
    <location>
        <begin position="417"/>
        <end position="434"/>
    </location>
</feature>